<dbReference type="RefSeq" id="WP_103224328.1">
    <property type="nucleotide sequence ID" value="NZ_PPCN01000010.1"/>
</dbReference>
<dbReference type="EMBL" id="PPCN01000010">
    <property type="protein sequence ID" value="POF29176.1"/>
    <property type="molecule type" value="Genomic_DNA"/>
</dbReference>
<evidence type="ECO:0000313" key="2">
    <source>
        <dbReference type="EMBL" id="POF29176.1"/>
    </source>
</evidence>
<dbReference type="Pfam" id="PF03009">
    <property type="entry name" value="GDPD"/>
    <property type="match status" value="1"/>
</dbReference>
<dbReference type="InterPro" id="IPR030395">
    <property type="entry name" value="GP_PDE_dom"/>
</dbReference>
<feature type="domain" description="GP-PDE" evidence="1">
    <location>
        <begin position="4"/>
        <end position="232"/>
    </location>
</feature>
<dbReference type="OrthoDB" id="1854250at2"/>
<keyword evidence="3" id="KW-1185">Reference proteome</keyword>
<reference evidence="2 3" key="1">
    <citation type="submission" date="2018-01" db="EMBL/GenBank/DDBJ databases">
        <title>Genomic Encyclopedia of Archaeal and Bacterial Type Strains, Phase II (KMG-II): from individual species to whole genera.</title>
        <authorList>
            <person name="Goeker M."/>
        </authorList>
    </citation>
    <scope>NUCLEOTIDE SEQUENCE [LARGE SCALE GENOMIC DNA]</scope>
    <source>
        <strain evidence="2 3">DSM 17023</strain>
    </source>
</reference>
<dbReference type="SUPFAM" id="SSF51695">
    <property type="entry name" value="PLC-like phosphodiesterases"/>
    <property type="match status" value="1"/>
</dbReference>
<dbReference type="PANTHER" id="PTHR46211:SF14">
    <property type="entry name" value="GLYCEROPHOSPHODIESTER PHOSPHODIESTERASE"/>
    <property type="match status" value="1"/>
</dbReference>
<dbReference type="Gene3D" id="3.20.20.190">
    <property type="entry name" value="Phosphatidylinositol (PI) phosphodiesterase"/>
    <property type="match status" value="1"/>
</dbReference>
<sequence>MKQAVIVCHRGASLVAPENTIASLEKAIDLGADVVELDVRSSRDGILYVMHDAVVDRTTNGTGRIADMNSAEIDALDAGGWFAPAFAGERVPRLDAFLDTCQGRIVAYVEIKEGDPAEIRDMLAVRGMLNDAWTFSFDQAIRAEARAKVPDLRRLVLYKHVGSVDRAVAQDAKILEFHPDNLEIDLIASAKEAGLITQMFYAGNDRTVFEKAVRCGVEQMNIDHVDVFRSVERDLMTLV</sequence>
<dbReference type="PANTHER" id="PTHR46211">
    <property type="entry name" value="GLYCEROPHOSPHORYL DIESTER PHOSPHODIESTERASE"/>
    <property type="match status" value="1"/>
</dbReference>
<name>A0A2S3UNA9_9HYPH</name>
<comment type="caution">
    <text evidence="2">The sequence shown here is derived from an EMBL/GenBank/DDBJ whole genome shotgun (WGS) entry which is preliminary data.</text>
</comment>
<dbReference type="AlphaFoldDB" id="A0A2S3UNA9"/>
<accession>A0A2S3UNA9</accession>
<dbReference type="InterPro" id="IPR017946">
    <property type="entry name" value="PLC-like_Pdiesterase_TIM-brl"/>
</dbReference>
<dbReference type="PROSITE" id="PS51704">
    <property type="entry name" value="GP_PDE"/>
    <property type="match status" value="1"/>
</dbReference>
<organism evidence="2 3">
    <name type="scientific">Roseibium marinum</name>
    <dbReference type="NCBI Taxonomy" id="281252"/>
    <lineage>
        <taxon>Bacteria</taxon>
        <taxon>Pseudomonadati</taxon>
        <taxon>Pseudomonadota</taxon>
        <taxon>Alphaproteobacteria</taxon>
        <taxon>Hyphomicrobiales</taxon>
        <taxon>Stappiaceae</taxon>
        <taxon>Roseibium</taxon>
    </lineage>
</organism>
<evidence type="ECO:0000259" key="1">
    <source>
        <dbReference type="PROSITE" id="PS51704"/>
    </source>
</evidence>
<dbReference type="Proteomes" id="UP000236959">
    <property type="component" value="Unassembled WGS sequence"/>
</dbReference>
<dbReference type="CDD" id="cd08566">
    <property type="entry name" value="GDPD_AtGDE_like"/>
    <property type="match status" value="1"/>
</dbReference>
<proteinExistence type="predicted"/>
<evidence type="ECO:0000313" key="3">
    <source>
        <dbReference type="Proteomes" id="UP000236959"/>
    </source>
</evidence>
<protein>
    <submittedName>
        <fullName evidence="2">Glycerophosphoryl diester phosphodiesterase</fullName>
    </submittedName>
</protein>
<gene>
    <name evidence="2" type="ORF">CLV41_110180</name>
</gene>
<dbReference type="GO" id="GO:0008081">
    <property type="term" value="F:phosphoric diester hydrolase activity"/>
    <property type="evidence" value="ECO:0007669"/>
    <property type="project" value="InterPro"/>
</dbReference>
<dbReference type="GO" id="GO:0006629">
    <property type="term" value="P:lipid metabolic process"/>
    <property type="evidence" value="ECO:0007669"/>
    <property type="project" value="InterPro"/>
</dbReference>